<gene>
    <name evidence="14" type="primary">coaA</name>
    <name evidence="17" type="ORF">C8J48_2138</name>
</gene>
<dbReference type="OrthoDB" id="1550976at2"/>
<dbReference type="GO" id="GO:0005524">
    <property type="term" value="F:ATP binding"/>
    <property type="evidence" value="ECO:0007669"/>
    <property type="project" value="UniProtKB-UniRule"/>
</dbReference>
<dbReference type="SUPFAM" id="SSF52540">
    <property type="entry name" value="P-loop containing nucleoside triphosphate hydrolases"/>
    <property type="match status" value="1"/>
</dbReference>
<evidence type="ECO:0000256" key="1">
    <source>
        <dbReference type="ARBA" id="ARBA00001206"/>
    </source>
</evidence>
<comment type="caution">
    <text evidence="14">Lacks conserved residue(s) required for the propagation of feature annotation.</text>
</comment>
<evidence type="ECO:0000256" key="12">
    <source>
        <dbReference type="ARBA" id="ARBA00022993"/>
    </source>
</evidence>
<dbReference type="UniPathway" id="UPA00241">
    <property type="reaction ID" value="UER00352"/>
</dbReference>
<comment type="subcellular location">
    <subcellularLocation>
        <location evidence="2 14 15">Cytoplasm</location>
    </subcellularLocation>
</comment>
<dbReference type="PIRSF" id="PIRSF000545">
    <property type="entry name" value="Pantothenate_kin"/>
    <property type="match status" value="1"/>
</dbReference>
<reference evidence="17 18" key="1">
    <citation type="submission" date="2018-04" db="EMBL/GenBank/DDBJ databases">
        <title>Genomic Encyclopedia of Archaeal and Bacterial Type Strains, Phase II (KMG-II): from individual species to whole genera.</title>
        <authorList>
            <person name="Goeker M."/>
        </authorList>
    </citation>
    <scope>NUCLEOTIDE SEQUENCE [LARGE SCALE GENOMIC DNA]</scope>
    <source>
        <strain evidence="17 18">DSM 45169</strain>
    </source>
</reference>
<keyword evidence="7 14" id="KW-0963">Cytoplasm</keyword>
<evidence type="ECO:0000256" key="7">
    <source>
        <dbReference type="ARBA" id="ARBA00022490"/>
    </source>
</evidence>
<dbReference type="PANTHER" id="PTHR10285">
    <property type="entry name" value="URIDINE KINASE"/>
    <property type="match status" value="1"/>
</dbReference>
<name>A0A2T4ZCA0_9BACL</name>
<organism evidence="17 18">
    <name type="scientific">Desmospora activa DSM 45169</name>
    <dbReference type="NCBI Taxonomy" id="1121389"/>
    <lineage>
        <taxon>Bacteria</taxon>
        <taxon>Bacillati</taxon>
        <taxon>Bacillota</taxon>
        <taxon>Bacilli</taxon>
        <taxon>Bacillales</taxon>
        <taxon>Thermoactinomycetaceae</taxon>
        <taxon>Desmospora</taxon>
    </lineage>
</organism>
<dbReference type="GO" id="GO:0004594">
    <property type="term" value="F:pantothenate kinase activity"/>
    <property type="evidence" value="ECO:0007669"/>
    <property type="project" value="UniProtKB-UniRule"/>
</dbReference>
<dbReference type="GO" id="GO:0005737">
    <property type="term" value="C:cytoplasm"/>
    <property type="evidence" value="ECO:0007669"/>
    <property type="project" value="UniProtKB-SubCell"/>
</dbReference>
<dbReference type="Gene3D" id="3.40.50.300">
    <property type="entry name" value="P-loop containing nucleotide triphosphate hydrolases"/>
    <property type="match status" value="1"/>
</dbReference>
<comment type="catalytic activity">
    <reaction evidence="1 14 15">
        <text>(R)-pantothenate + ATP = (R)-4'-phosphopantothenate + ADP + H(+)</text>
        <dbReference type="Rhea" id="RHEA:16373"/>
        <dbReference type="ChEBI" id="CHEBI:10986"/>
        <dbReference type="ChEBI" id="CHEBI:15378"/>
        <dbReference type="ChEBI" id="CHEBI:29032"/>
        <dbReference type="ChEBI" id="CHEBI:30616"/>
        <dbReference type="ChEBI" id="CHEBI:456216"/>
        <dbReference type="EC" id="2.7.1.33"/>
    </reaction>
</comment>
<evidence type="ECO:0000256" key="15">
    <source>
        <dbReference type="RuleBase" id="RU003530"/>
    </source>
</evidence>
<dbReference type="HAMAP" id="MF_00215">
    <property type="entry name" value="Pantothen_kinase_1"/>
    <property type="match status" value="1"/>
</dbReference>
<evidence type="ECO:0000313" key="18">
    <source>
        <dbReference type="Proteomes" id="UP000241639"/>
    </source>
</evidence>
<keyword evidence="9 14" id="KW-0547">Nucleotide-binding</keyword>
<dbReference type="Proteomes" id="UP000241639">
    <property type="component" value="Unassembled WGS sequence"/>
</dbReference>
<evidence type="ECO:0000256" key="8">
    <source>
        <dbReference type="ARBA" id="ARBA00022679"/>
    </source>
</evidence>
<dbReference type="InterPro" id="IPR004566">
    <property type="entry name" value="PanK"/>
</dbReference>
<dbReference type="RefSeq" id="WP_107726565.1">
    <property type="nucleotide sequence ID" value="NZ_PZZP01000001.1"/>
</dbReference>
<evidence type="ECO:0000256" key="14">
    <source>
        <dbReference type="HAMAP-Rule" id="MF_00215"/>
    </source>
</evidence>
<evidence type="ECO:0000256" key="6">
    <source>
        <dbReference type="ARBA" id="ARBA00015080"/>
    </source>
</evidence>
<keyword evidence="18" id="KW-1185">Reference proteome</keyword>
<evidence type="ECO:0000256" key="3">
    <source>
        <dbReference type="ARBA" id="ARBA00005225"/>
    </source>
</evidence>
<dbReference type="Pfam" id="PF00485">
    <property type="entry name" value="PRK"/>
    <property type="match status" value="1"/>
</dbReference>
<comment type="similarity">
    <text evidence="4 14 15">Belongs to the prokaryotic pantothenate kinase family.</text>
</comment>
<dbReference type="EC" id="2.7.1.33" evidence="5 14"/>
<dbReference type="InterPro" id="IPR027417">
    <property type="entry name" value="P-loop_NTPase"/>
</dbReference>
<keyword evidence="8 14" id="KW-0808">Transferase</keyword>
<evidence type="ECO:0000256" key="10">
    <source>
        <dbReference type="ARBA" id="ARBA00022777"/>
    </source>
</evidence>
<comment type="pathway">
    <text evidence="3 14 15">Cofactor biosynthesis; coenzyme A biosynthesis; CoA from (R)-pantothenate: step 1/5.</text>
</comment>
<dbReference type="NCBIfam" id="TIGR00554">
    <property type="entry name" value="panK_bact"/>
    <property type="match status" value="1"/>
</dbReference>
<keyword evidence="12 14" id="KW-0173">Coenzyme A biosynthesis</keyword>
<comment type="caution">
    <text evidence="17">The sequence shown here is derived from an EMBL/GenBank/DDBJ whole genome shotgun (WGS) entry which is preliminary data.</text>
</comment>
<dbReference type="EMBL" id="PZZP01000001">
    <property type="protein sequence ID" value="PTM59515.1"/>
    <property type="molecule type" value="Genomic_DNA"/>
</dbReference>
<accession>A0A2T4ZCA0</accession>
<evidence type="ECO:0000256" key="4">
    <source>
        <dbReference type="ARBA" id="ARBA00006087"/>
    </source>
</evidence>
<dbReference type="InterPro" id="IPR006083">
    <property type="entry name" value="PRK/URK"/>
</dbReference>
<dbReference type="CDD" id="cd02025">
    <property type="entry name" value="PanK"/>
    <property type="match status" value="1"/>
</dbReference>
<protein>
    <recommendedName>
        <fullName evidence="6 14">Pantothenate kinase</fullName>
        <ecNumber evidence="5 14">2.7.1.33</ecNumber>
    </recommendedName>
    <alternativeName>
        <fullName evidence="13 14">Pantothenic acid kinase</fullName>
    </alternativeName>
</protein>
<evidence type="ECO:0000256" key="13">
    <source>
        <dbReference type="ARBA" id="ARBA00032866"/>
    </source>
</evidence>
<proteinExistence type="inferred from homology"/>
<sequence length="314" mass="35890">MTQPSSFSPYHTFDRIEWSRLGGGIPLSMSAGELERVRGRNDPITLAEVSEIYLPLAKLIYFLADRNHAGQKATHLFLGKIPPKVPFIIGIAGSVAAGKSTAARLLQILLGRLPHRPRVDLVTTDGFLYPKAVLEERGLMKRKGFPESYDIRRLLRFLAEIKTGKPTVEAPVYSHLTYDIVPEERQVIRQPDLLILEGLNILQSPPPGEKAPHLTVSDFLDFSFYVDACEEDLARWYVERFQLLRKTAFRQPESYFRRYADLTVEEAEKTARSIWKEINARNLAENIAPTRARARLILEKDSDHAIRQIQLRRF</sequence>
<keyword evidence="11 14" id="KW-0067">ATP-binding</keyword>
<evidence type="ECO:0000313" key="17">
    <source>
        <dbReference type="EMBL" id="PTM59515.1"/>
    </source>
</evidence>
<feature type="domain" description="Phosphoribulokinase/uridine kinase" evidence="16">
    <location>
        <begin position="88"/>
        <end position="231"/>
    </location>
</feature>
<evidence type="ECO:0000256" key="5">
    <source>
        <dbReference type="ARBA" id="ARBA00012102"/>
    </source>
</evidence>
<dbReference type="GO" id="GO:0015937">
    <property type="term" value="P:coenzyme A biosynthetic process"/>
    <property type="evidence" value="ECO:0007669"/>
    <property type="project" value="UniProtKB-UniRule"/>
</dbReference>
<evidence type="ECO:0000259" key="16">
    <source>
        <dbReference type="Pfam" id="PF00485"/>
    </source>
</evidence>
<keyword evidence="10 14" id="KW-0418">Kinase</keyword>
<evidence type="ECO:0000256" key="11">
    <source>
        <dbReference type="ARBA" id="ARBA00022840"/>
    </source>
</evidence>
<evidence type="ECO:0000256" key="2">
    <source>
        <dbReference type="ARBA" id="ARBA00004496"/>
    </source>
</evidence>
<dbReference type="AlphaFoldDB" id="A0A2T4ZCA0"/>
<evidence type="ECO:0000256" key="9">
    <source>
        <dbReference type="ARBA" id="ARBA00022741"/>
    </source>
</evidence>